<dbReference type="OrthoDB" id="20579at2"/>
<keyword evidence="2" id="KW-1185">Reference proteome</keyword>
<dbReference type="Proteomes" id="UP000031552">
    <property type="component" value="Unassembled WGS sequence"/>
</dbReference>
<organism evidence="1 2">
    <name type="scientific">Candidatus Criblamydia sequanensis CRIB-18</name>
    <dbReference type="NCBI Taxonomy" id="1437425"/>
    <lineage>
        <taxon>Bacteria</taxon>
        <taxon>Pseudomonadati</taxon>
        <taxon>Chlamydiota</taxon>
        <taxon>Chlamydiia</taxon>
        <taxon>Parachlamydiales</taxon>
        <taxon>Candidatus Criblamydiaceae</taxon>
        <taxon>Candidatus Criblamydia</taxon>
    </lineage>
</organism>
<dbReference type="eggNOG" id="COG1846">
    <property type="taxonomic scope" value="Bacteria"/>
</dbReference>
<evidence type="ECO:0000313" key="1">
    <source>
        <dbReference type="EMBL" id="CDR34983.1"/>
    </source>
</evidence>
<dbReference type="AlphaFoldDB" id="A0A090D365"/>
<comment type="caution">
    <text evidence="1">The sequence shown here is derived from an EMBL/GenBank/DDBJ whole genome shotgun (WGS) entry which is preliminary data.</text>
</comment>
<accession>A0A090D365</accession>
<dbReference type="RefSeq" id="WP_041018538.1">
    <property type="nucleotide sequence ID" value="NZ_CCEJ010000011.1"/>
</dbReference>
<protein>
    <submittedName>
        <fullName evidence="1">Uncharacterized protein</fullName>
    </submittedName>
</protein>
<reference evidence="1" key="1">
    <citation type="submission" date="2013-12" db="EMBL/GenBank/DDBJ databases">
        <authorList>
            <person name="Linke B."/>
        </authorList>
    </citation>
    <scope>NUCLEOTIDE SEQUENCE [LARGE SCALE GENOMIC DNA]</scope>
    <source>
        <strain evidence="1">CRIB-18</strain>
    </source>
</reference>
<reference evidence="1" key="2">
    <citation type="submission" date="2014-09" db="EMBL/GenBank/DDBJ databases">
        <title>Criblamydia sequanensis harbors a mega-plasmid encoding arsenite resistance.</title>
        <authorList>
            <person name="Bertelli C."/>
            <person name="Goesmann A."/>
            <person name="Greub G."/>
        </authorList>
    </citation>
    <scope>NUCLEOTIDE SEQUENCE [LARGE SCALE GENOMIC DNA]</scope>
    <source>
        <strain evidence="1">CRIB-18</strain>
    </source>
</reference>
<name>A0A090D365_9BACT</name>
<evidence type="ECO:0000313" key="2">
    <source>
        <dbReference type="Proteomes" id="UP000031552"/>
    </source>
</evidence>
<sequence length="456" mass="52771">MSFLSPPKKNKIELSDYNYKKDIESRVFLSSLTLFEADILKEIIYNSLKFNIDELTSIFAISESEIHPFLLRLKEIKLLDLNDKTIIVDKDLRKYYEIQIERLSETFEPNLDYVQSLLNQLPLNVLPNWYQIPKTANGFFEAIQEKTFASPKIYQKYLQELQLEEPLLNDIIQEVFKTPGYIVKASLLREKFKLTKEQFAEALLKLEFHFAAFLIYKPVKDQWEEFVTPFSEWKSYLEFIDRTECSSISNPQEIEKIFDNEFGFLGCVVQCLTKAFDTSSICFAKASTLFPPLLNFSKVVEKLSSMNLFKKNPSELILTKHGVDFLKQNSPSQSMALYLHAIGSLRTKQNDSRFTDRDAREVEKSLKNILHLDWVYFDDFFAGLRGPIGVKDAPVSSKKGKKSAFQIPQYSTEEKLFVQEWIFEHLFSAGMVSVGSLDGRLCFKVTSFGKLSLGDE</sequence>
<gene>
    <name evidence="1" type="ORF">CSEC_2177</name>
</gene>
<dbReference type="EMBL" id="CCEJ010000011">
    <property type="protein sequence ID" value="CDR34983.1"/>
    <property type="molecule type" value="Genomic_DNA"/>
</dbReference>
<proteinExistence type="predicted"/>
<dbReference type="STRING" id="1437425.CSEC_2177"/>